<dbReference type="InterPro" id="IPR027417">
    <property type="entry name" value="P-loop_NTPase"/>
</dbReference>
<organism evidence="2 3">
    <name type="scientific">Crepidotus variabilis</name>
    <dbReference type="NCBI Taxonomy" id="179855"/>
    <lineage>
        <taxon>Eukaryota</taxon>
        <taxon>Fungi</taxon>
        <taxon>Dikarya</taxon>
        <taxon>Basidiomycota</taxon>
        <taxon>Agaricomycotina</taxon>
        <taxon>Agaricomycetes</taxon>
        <taxon>Agaricomycetidae</taxon>
        <taxon>Agaricales</taxon>
        <taxon>Agaricineae</taxon>
        <taxon>Crepidotaceae</taxon>
        <taxon>Crepidotus</taxon>
    </lineage>
</organism>
<proteinExistence type="predicted"/>
<comment type="caution">
    <text evidence="2">The sequence shown here is derived from an EMBL/GenBank/DDBJ whole genome shotgun (WGS) entry which is preliminary data.</text>
</comment>
<protein>
    <recommendedName>
        <fullName evidence="4">G domain-containing protein</fullName>
    </recommendedName>
</protein>
<keyword evidence="1" id="KW-0175">Coiled coil</keyword>
<name>A0A9P6EL20_9AGAR</name>
<dbReference type="AlphaFoldDB" id="A0A9P6EL20"/>
<reference evidence="2" key="1">
    <citation type="submission" date="2020-11" db="EMBL/GenBank/DDBJ databases">
        <authorList>
            <consortium name="DOE Joint Genome Institute"/>
            <person name="Ahrendt S."/>
            <person name="Riley R."/>
            <person name="Andreopoulos W."/>
            <person name="Labutti K."/>
            <person name="Pangilinan J."/>
            <person name="Ruiz-Duenas F.J."/>
            <person name="Barrasa J.M."/>
            <person name="Sanchez-Garcia M."/>
            <person name="Camarero S."/>
            <person name="Miyauchi S."/>
            <person name="Serrano A."/>
            <person name="Linde D."/>
            <person name="Babiker R."/>
            <person name="Drula E."/>
            <person name="Ayuso-Fernandez I."/>
            <person name="Pacheco R."/>
            <person name="Padilla G."/>
            <person name="Ferreira P."/>
            <person name="Barriuso J."/>
            <person name="Kellner H."/>
            <person name="Castanera R."/>
            <person name="Alfaro M."/>
            <person name="Ramirez L."/>
            <person name="Pisabarro A.G."/>
            <person name="Kuo A."/>
            <person name="Tritt A."/>
            <person name="Lipzen A."/>
            <person name="He G."/>
            <person name="Yan M."/>
            <person name="Ng V."/>
            <person name="Cullen D."/>
            <person name="Martin F."/>
            <person name="Rosso M.-N."/>
            <person name="Henrissat B."/>
            <person name="Hibbett D."/>
            <person name="Martinez A.T."/>
            <person name="Grigoriev I.V."/>
        </authorList>
    </citation>
    <scope>NUCLEOTIDE SEQUENCE</scope>
    <source>
        <strain evidence="2">CBS 506.95</strain>
    </source>
</reference>
<dbReference type="SUPFAM" id="SSF52540">
    <property type="entry name" value="P-loop containing nucleoside triphosphate hydrolases"/>
    <property type="match status" value="1"/>
</dbReference>
<gene>
    <name evidence="2" type="ORF">CPB83DRAFT_868203</name>
</gene>
<dbReference type="Proteomes" id="UP000807306">
    <property type="component" value="Unassembled WGS sequence"/>
</dbReference>
<sequence>MGPTGCGKTSFINLASGSNDLVVGNSLTSQTSKIAQSRPFVINLPDKKIRQVVLIDTPGFDDTTRSDVDILKQIAIYLEKSYASKIKLAGVLYMQRISDPRMGNSSTRNAKMFRKLTGHVSMKNVVIVTTFWTKVERKNGIDRQRQLEDDMFFGRSLQKGAKLMPHDDGNRSAERIILHILTHQDPEALRIQKQMVDKKKALSQTDASQELRRVIEEQLRQFEEQMKGLDRELQGKLTKVFS</sequence>
<evidence type="ECO:0000313" key="2">
    <source>
        <dbReference type="EMBL" id="KAF9531060.1"/>
    </source>
</evidence>
<evidence type="ECO:0000256" key="1">
    <source>
        <dbReference type="SAM" id="Coils"/>
    </source>
</evidence>
<evidence type="ECO:0000313" key="3">
    <source>
        <dbReference type="Proteomes" id="UP000807306"/>
    </source>
</evidence>
<feature type="coiled-coil region" evidence="1">
    <location>
        <begin position="205"/>
        <end position="239"/>
    </location>
</feature>
<accession>A0A9P6EL20</accession>
<dbReference type="Gene3D" id="3.40.50.300">
    <property type="entry name" value="P-loop containing nucleotide triphosphate hydrolases"/>
    <property type="match status" value="1"/>
</dbReference>
<evidence type="ECO:0008006" key="4">
    <source>
        <dbReference type="Google" id="ProtNLM"/>
    </source>
</evidence>
<dbReference type="OrthoDB" id="8954335at2759"/>
<keyword evidence="3" id="KW-1185">Reference proteome</keyword>
<dbReference type="EMBL" id="MU157836">
    <property type="protein sequence ID" value="KAF9531060.1"/>
    <property type="molecule type" value="Genomic_DNA"/>
</dbReference>